<evidence type="ECO:0000256" key="2">
    <source>
        <dbReference type="SAM" id="Phobius"/>
    </source>
</evidence>
<dbReference type="AlphaFoldDB" id="A0A087H2W2"/>
<dbReference type="EMBL" id="CM002872">
    <property type="protein sequence ID" value="KFK36464.1"/>
    <property type="molecule type" value="Genomic_DNA"/>
</dbReference>
<dbReference type="Gramene" id="KFK36464">
    <property type="protein sequence ID" value="KFK36464"/>
    <property type="gene ID" value="AALP_AA4G128000"/>
</dbReference>
<organism evidence="3 4">
    <name type="scientific">Arabis alpina</name>
    <name type="common">Alpine rock-cress</name>
    <dbReference type="NCBI Taxonomy" id="50452"/>
    <lineage>
        <taxon>Eukaryota</taxon>
        <taxon>Viridiplantae</taxon>
        <taxon>Streptophyta</taxon>
        <taxon>Embryophyta</taxon>
        <taxon>Tracheophyta</taxon>
        <taxon>Spermatophyta</taxon>
        <taxon>Magnoliopsida</taxon>
        <taxon>eudicotyledons</taxon>
        <taxon>Gunneridae</taxon>
        <taxon>Pentapetalae</taxon>
        <taxon>rosids</taxon>
        <taxon>malvids</taxon>
        <taxon>Brassicales</taxon>
        <taxon>Brassicaceae</taxon>
        <taxon>Arabideae</taxon>
        <taxon>Arabis</taxon>
    </lineage>
</organism>
<feature type="region of interest" description="Disordered" evidence="1">
    <location>
        <begin position="1"/>
        <end position="32"/>
    </location>
</feature>
<keyword evidence="2" id="KW-0472">Membrane</keyword>
<name>A0A087H2W2_ARAAL</name>
<reference evidence="4" key="1">
    <citation type="journal article" date="2015" name="Nat. Plants">
        <title>Genome expansion of Arabis alpina linked with retrotransposition and reduced symmetric DNA methylation.</title>
        <authorList>
            <person name="Willing E.M."/>
            <person name="Rawat V."/>
            <person name="Mandakova T."/>
            <person name="Maumus F."/>
            <person name="James G.V."/>
            <person name="Nordstroem K.J."/>
            <person name="Becker C."/>
            <person name="Warthmann N."/>
            <person name="Chica C."/>
            <person name="Szarzynska B."/>
            <person name="Zytnicki M."/>
            <person name="Albani M.C."/>
            <person name="Kiefer C."/>
            <person name="Bergonzi S."/>
            <person name="Castaings L."/>
            <person name="Mateos J.L."/>
            <person name="Berns M.C."/>
            <person name="Bujdoso N."/>
            <person name="Piofczyk T."/>
            <person name="de Lorenzo L."/>
            <person name="Barrero-Sicilia C."/>
            <person name="Mateos I."/>
            <person name="Piednoel M."/>
            <person name="Hagmann J."/>
            <person name="Chen-Min-Tao R."/>
            <person name="Iglesias-Fernandez R."/>
            <person name="Schuster S.C."/>
            <person name="Alonso-Blanco C."/>
            <person name="Roudier F."/>
            <person name="Carbonero P."/>
            <person name="Paz-Ares J."/>
            <person name="Davis S.J."/>
            <person name="Pecinka A."/>
            <person name="Quesneville H."/>
            <person name="Colot V."/>
            <person name="Lysak M.A."/>
            <person name="Weigel D."/>
            <person name="Coupland G."/>
            <person name="Schneeberger K."/>
        </authorList>
    </citation>
    <scope>NUCLEOTIDE SEQUENCE [LARGE SCALE GENOMIC DNA]</scope>
    <source>
        <strain evidence="4">cv. Pajares</strain>
    </source>
</reference>
<proteinExistence type="predicted"/>
<dbReference type="Proteomes" id="UP000029120">
    <property type="component" value="Chromosome 4"/>
</dbReference>
<evidence type="ECO:0000256" key="1">
    <source>
        <dbReference type="SAM" id="MobiDB-lite"/>
    </source>
</evidence>
<dbReference type="eggNOG" id="KOG4197">
    <property type="taxonomic scope" value="Eukaryota"/>
</dbReference>
<accession>A0A087H2W2</accession>
<keyword evidence="2" id="KW-1133">Transmembrane helix</keyword>
<dbReference type="PANTHER" id="PTHR34189:SF13">
    <property type="entry name" value="TRANSMEMBRANE PROTEIN"/>
    <property type="match status" value="1"/>
</dbReference>
<keyword evidence="2" id="KW-0812">Transmembrane</keyword>
<dbReference type="PANTHER" id="PTHR34189">
    <property type="entry name" value="TRANSMEMBRANE PROTEIN"/>
    <property type="match status" value="1"/>
</dbReference>
<evidence type="ECO:0000313" key="3">
    <source>
        <dbReference type="EMBL" id="KFK36464.1"/>
    </source>
</evidence>
<dbReference type="OrthoDB" id="759788at2759"/>
<sequence>MRRSASASIVSDQLSASSPSPSPSPPPRIATTVDSDDVQLLLPRYDPNSYPGKKDKSRLRSAENVIHFIPLVLILCAVILWIFSQPGNKPFAWDETNITYYMSWFRPGDWTLRICLGHWDLCAYVSVFADLFTVTMVEDRV</sequence>
<keyword evidence="4" id="KW-1185">Reference proteome</keyword>
<gene>
    <name evidence="3" type="ordered locus">AALP_Aa4g128000</name>
</gene>
<protein>
    <submittedName>
        <fullName evidence="3">Uncharacterized protein</fullName>
    </submittedName>
</protein>
<evidence type="ECO:0000313" key="4">
    <source>
        <dbReference type="Proteomes" id="UP000029120"/>
    </source>
</evidence>
<feature type="compositionally biased region" description="Polar residues" evidence="1">
    <location>
        <begin position="1"/>
        <end position="14"/>
    </location>
</feature>
<feature type="transmembrane region" description="Helical" evidence="2">
    <location>
        <begin position="64"/>
        <end position="83"/>
    </location>
</feature>